<name>A0A291GVX6_9MICO</name>
<dbReference type="Proteomes" id="UP000217889">
    <property type="component" value="Chromosome"/>
</dbReference>
<keyword evidence="1" id="KW-1133">Transmembrane helix</keyword>
<dbReference type="EMBL" id="CP023564">
    <property type="protein sequence ID" value="ATG54292.1"/>
    <property type="molecule type" value="Genomic_DNA"/>
</dbReference>
<dbReference type="AlphaFoldDB" id="A0A291GVX6"/>
<evidence type="ECO:0000313" key="2">
    <source>
        <dbReference type="EMBL" id="ATG54292.1"/>
    </source>
</evidence>
<keyword evidence="1" id="KW-0472">Membrane</keyword>
<sequence length="433" mass="49762">MTEFRWMAPIRVGFTSAPGIMDRAPEDYRDFWERVEGRTRHSSWTMHRASPPEDARVGWSRADADTLQRPLEVASGRIDPATVPELHGLTTTELSWQLFDHGVLLVEGRFRTSDEMGAATLRDSEHWETAVQRAGRELTRRCATTDYSFLVQQMRHYADSDRYVRLEDRDLGEPLWVTRALVLDPEDPRGADLARRWVSGIDAEHRTTVEELIDGRRPVLAQWMNHVHRSDRVDAVEHSWSALEKAQFFWSAMHWVDQSLREILAWTESDRGDHSVKELRHELRTVMAQAQELFMLRADVRQQVSRRTHEEMQRFLAFWEYDELLEGSVREKVDICKERLTSLAEDRAARSAMFTDIILMSIGVTSVLATAIALVQFGRGAGQDPSQSVFDLGNGSITSWLSSQSMDAILIISLLLSIVLVTVFIWKRRQSVS</sequence>
<evidence type="ECO:0000256" key="1">
    <source>
        <dbReference type="SAM" id="Phobius"/>
    </source>
</evidence>
<dbReference type="RefSeq" id="WP_096798761.1">
    <property type="nucleotide sequence ID" value="NZ_CP023564.1"/>
</dbReference>
<dbReference type="KEGG" id="bgg:CFK41_05510"/>
<keyword evidence="1" id="KW-0812">Transmembrane</keyword>
<protein>
    <recommendedName>
        <fullName evidence="4">CorA-like Mg2+ transporter protein</fullName>
    </recommendedName>
</protein>
<accession>A0A291GVX6</accession>
<feature type="transmembrane region" description="Helical" evidence="1">
    <location>
        <begin position="357"/>
        <end position="377"/>
    </location>
</feature>
<feature type="transmembrane region" description="Helical" evidence="1">
    <location>
        <begin position="408"/>
        <end position="426"/>
    </location>
</feature>
<dbReference type="OrthoDB" id="3324616at2"/>
<keyword evidence="3" id="KW-1185">Reference proteome</keyword>
<organism evidence="2 3">
    <name type="scientific">Brachybacterium ginsengisoli</name>
    <dbReference type="NCBI Taxonomy" id="1331682"/>
    <lineage>
        <taxon>Bacteria</taxon>
        <taxon>Bacillati</taxon>
        <taxon>Actinomycetota</taxon>
        <taxon>Actinomycetes</taxon>
        <taxon>Micrococcales</taxon>
        <taxon>Dermabacteraceae</taxon>
        <taxon>Brachybacterium</taxon>
    </lineage>
</organism>
<evidence type="ECO:0000313" key="3">
    <source>
        <dbReference type="Proteomes" id="UP000217889"/>
    </source>
</evidence>
<proteinExistence type="predicted"/>
<reference evidence="2 3" key="1">
    <citation type="journal article" date="2014" name="Int. J. Syst. Evol. Microbiol.">
        <title>Brachybacterium ginsengisoli sp. nov., isolated from soil of a ginseng field.</title>
        <authorList>
            <person name="Hoang V.A."/>
            <person name="Kim Y.J."/>
            <person name="Nguyen N.L."/>
            <person name="Yang D.C."/>
        </authorList>
    </citation>
    <scope>NUCLEOTIDE SEQUENCE [LARGE SCALE GENOMIC DNA]</scope>
    <source>
        <strain evidence="2 3">DCY80</strain>
    </source>
</reference>
<gene>
    <name evidence="2" type="ORF">CFK41_05510</name>
</gene>
<evidence type="ECO:0008006" key="4">
    <source>
        <dbReference type="Google" id="ProtNLM"/>
    </source>
</evidence>